<dbReference type="Gene3D" id="3.40.50.12780">
    <property type="entry name" value="N-terminal domain of ligase-like"/>
    <property type="match status" value="1"/>
</dbReference>
<accession>X0Q4U1</accession>
<dbReference type="InterPro" id="IPR042099">
    <property type="entry name" value="ANL_N_sf"/>
</dbReference>
<evidence type="ECO:0000313" key="3">
    <source>
        <dbReference type="EMBL" id="GAF45521.1"/>
    </source>
</evidence>
<gene>
    <name evidence="3" type="ORF">RW1_022_01010</name>
</gene>
<dbReference type="Pfam" id="PF00501">
    <property type="entry name" value="AMP-binding"/>
    <property type="match status" value="1"/>
</dbReference>
<dbReference type="GO" id="GO:0016405">
    <property type="term" value="F:CoA-ligase activity"/>
    <property type="evidence" value="ECO:0007669"/>
    <property type="project" value="TreeGrafter"/>
</dbReference>
<dbReference type="InterPro" id="IPR045851">
    <property type="entry name" value="AMP-bd_C_sf"/>
</dbReference>
<dbReference type="OrthoDB" id="9803968at2"/>
<evidence type="ECO:0000259" key="2">
    <source>
        <dbReference type="Pfam" id="PF13193"/>
    </source>
</evidence>
<dbReference type="PROSITE" id="PS00455">
    <property type="entry name" value="AMP_BINDING"/>
    <property type="match status" value="1"/>
</dbReference>
<dbReference type="EMBL" id="BAWF01000022">
    <property type="protein sequence ID" value="GAF45521.1"/>
    <property type="molecule type" value="Genomic_DNA"/>
</dbReference>
<dbReference type="InterPro" id="IPR025110">
    <property type="entry name" value="AMP-bd_C"/>
</dbReference>
<dbReference type="Pfam" id="PF13193">
    <property type="entry name" value="AMP-binding_C"/>
    <property type="match status" value="1"/>
</dbReference>
<reference evidence="3 4" key="1">
    <citation type="submission" date="2014-02" db="EMBL/GenBank/DDBJ databases">
        <title>Whole genome shotgun sequence of Rhodococcus wratislaviensis NBRC 100605.</title>
        <authorList>
            <person name="Hosoyama A."/>
            <person name="Tsuchikane K."/>
            <person name="Yoshida I."/>
            <person name="Ohji S."/>
            <person name="Ichikawa N."/>
            <person name="Yamazoe A."/>
            <person name="Fujita N."/>
        </authorList>
    </citation>
    <scope>NUCLEOTIDE SEQUENCE [LARGE SCALE GENOMIC DNA]</scope>
    <source>
        <strain evidence="3 4">NBRC 100605</strain>
    </source>
</reference>
<keyword evidence="3" id="KW-0436">Ligase</keyword>
<comment type="caution">
    <text evidence="3">The sequence shown here is derived from an EMBL/GenBank/DDBJ whole genome shotgun (WGS) entry which is preliminary data.</text>
</comment>
<dbReference type="Proteomes" id="UP000019491">
    <property type="component" value="Unassembled WGS sequence"/>
</dbReference>
<dbReference type="AlphaFoldDB" id="X0Q4U1"/>
<dbReference type="PANTHER" id="PTHR24096">
    <property type="entry name" value="LONG-CHAIN-FATTY-ACID--COA LIGASE"/>
    <property type="match status" value="1"/>
</dbReference>
<keyword evidence="4" id="KW-1185">Reference proteome</keyword>
<dbReference type="SUPFAM" id="SSF56801">
    <property type="entry name" value="Acetyl-CoA synthetase-like"/>
    <property type="match status" value="1"/>
</dbReference>
<dbReference type="InterPro" id="IPR000873">
    <property type="entry name" value="AMP-dep_synth/lig_dom"/>
</dbReference>
<proteinExistence type="predicted"/>
<feature type="domain" description="AMP-dependent synthetase/ligase" evidence="1">
    <location>
        <begin position="9"/>
        <end position="359"/>
    </location>
</feature>
<evidence type="ECO:0000259" key="1">
    <source>
        <dbReference type="Pfam" id="PF00501"/>
    </source>
</evidence>
<dbReference type="PANTHER" id="PTHR24096:SF323">
    <property type="entry name" value="BLR3536 PROTEIN"/>
    <property type="match status" value="1"/>
</dbReference>
<feature type="domain" description="AMP-binding enzyme C-terminal" evidence="2">
    <location>
        <begin position="417"/>
        <end position="495"/>
    </location>
</feature>
<sequence length="506" mass="55355">MRQPGAHATDSDRPAVVMANSGATVSYRELDERSKRLAQLLKAAGLKRGDRVAILLENHPRYFEIFWAAQRSGMHTVPINWHLKADEAGYIVADSGASALIVSAALSETASELEPYLANVSVRLMIDGAMPGYQSYEESVAEYPATELDDEVEGAFMFYSSGTTGRPKGIKPPISSEPFGTGGGAHLTLLQTMYGFSPETVYLCPAPLYHAAGVGWVAAAHRLGATVLVMEKFDPLRVLQLIERYRVTHAHFVPTHFVRMLKLPDGDRLKYDHSSLRVVVHAAAPCPVDVKLAMIDWWGPIICEFYAGSEGNGFCAINSEQWLQHRGSVGVPMIGIVHVLDEDGKEVPTGEVGQIWFEGGPAFEYHNDPTKTAAAINERGWSTLGDVGRLDEDGFLYLTDRVSHMIISGGVNIYPQEIEDALALHPAVQDVAVVGVPHPDMGEAVKAVVVPSPGTTPGPELEKELIAHCRSRLAHYKSPTSVDFTDELPRLPTGKLLKREIRARYW</sequence>
<protein>
    <submittedName>
        <fullName evidence="3">Putative fatty-acid--CoA ligase</fullName>
    </submittedName>
</protein>
<dbReference type="InterPro" id="IPR020845">
    <property type="entry name" value="AMP-binding_CS"/>
</dbReference>
<organism evidence="3 4">
    <name type="scientific">Rhodococcus wratislaviensis NBRC 100605</name>
    <dbReference type="NCBI Taxonomy" id="1219028"/>
    <lineage>
        <taxon>Bacteria</taxon>
        <taxon>Bacillati</taxon>
        <taxon>Actinomycetota</taxon>
        <taxon>Actinomycetes</taxon>
        <taxon>Mycobacteriales</taxon>
        <taxon>Nocardiaceae</taxon>
        <taxon>Rhodococcus</taxon>
    </lineage>
</organism>
<dbReference type="Gene3D" id="3.30.300.30">
    <property type="match status" value="1"/>
</dbReference>
<name>X0Q4U1_RHOWR</name>
<evidence type="ECO:0000313" key="4">
    <source>
        <dbReference type="Proteomes" id="UP000019491"/>
    </source>
</evidence>